<dbReference type="Proteomes" id="UP001432322">
    <property type="component" value="Unassembled WGS sequence"/>
</dbReference>
<sequence length="220" mass="24804">SAIKTAVNPVKFSLQSVAFRPLLQVVLKSSVHRFISHLLIQFALDVGHLLLWFLRAATQFPHIGRTSVQQFTQNGETLCFLFIVFSDGWWITWIRNAQPQIPRVEYDVLEGFILRLSLAHAHIQHGVLVEDTNKRVLSLIYTSQAELPMFAGGVKSALESTAVRRSDECAAVSTRNSESISRLALTLASRLKNVSLTIAFIVDSSDYYNIFFGHFERVQV</sequence>
<dbReference type="AlphaFoldDB" id="A0AAV5VJ23"/>
<reference evidence="1" key="1">
    <citation type="submission" date="2023-10" db="EMBL/GenBank/DDBJ databases">
        <title>Genome assembly of Pristionchus species.</title>
        <authorList>
            <person name="Yoshida K."/>
            <person name="Sommer R.J."/>
        </authorList>
    </citation>
    <scope>NUCLEOTIDE SEQUENCE</scope>
    <source>
        <strain evidence="1">RS5133</strain>
    </source>
</reference>
<dbReference type="EMBL" id="BTSY01000003">
    <property type="protein sequence ID" value="GMT17925.1"/>
    <property type="molecule type" value="Genomic_DNA"/>
</dbReference>
<comment type="caution">
    <text evidence="1">The sequence shown here is derived from an EMBL/GenBank/DDBJ whole genome shotgun (WGS) entry which is preliminary data.</text>
</comment>
<organism evidence="1 2">
    <name type="scientific">Pristionchus fissidentatus</name>
    <dbReference type="NCBI Taxonomy" id="1538716"/>
    <lineage>
        <taxon>Eukaryota</taxon>
        <taxon>Metazoa</taxon>
        <taxon>Ecdysozoa</taxon>
        <taxon>Nematoda</taxon>
        <taxon>Chromadorea</taxon>
        <taxon>Rhabditida</taxon>
        <taxon>Rhabditina</taxon>
        <taxon>Diplogasteromorpha</taxon>
        <taxon>Diplogasteroidea</taxon>
        <taxon>Neodiplogasteridae</taxon>
        <taxon>Pristionchus</taxon>
    </lineage>
</organism>
<evidence type="ECO:0000313" key="2">
    <source>
        <dbReference type="Proteomes" id="UP001432322"/>
    </source>
</evidence>
<name>A0AAV5VJ23_9BILA</name>
<accession>A0AAV5VJ23</accession>
<proteinExistence type="predicted"/>
<keyword evidence="2" id="KW-1185">Reference proteome</keyword>
<protein>
    <submittedName>
        <fullName evidence="1">Uncharacterized protein</fullName>
    </submittedName>
</protein>
<gene>
    <name evidence="1" type="ORF">PFISCL1PPCAC_9222</name>
</gene>
<evidence type="ECO:0000313" key="1">
    <source>
        <dbReference type="EMBL" id="GMT17925.1"/>
    </source>
</evidence>
<feature type="non-terminal residue" evidence="1">
    <location>
        <position position="1"/>
    </location>
</feature>